<dbReference type="Proteomes" id="UP001396334">
    <property type="component" value="Unassembled WGS sequence"/>
</dbReference>
<comment type="caution">
    <text evidence="1">The sequence shown here is derived from an EMBL/GenBank/DDBJ whole genome shotgun (WGS) entry which is preliminary data.</text>
</comment>
<keyword evidence="2" id="KW-1185">Reference proteome</keyword>
<name>A0ABR2RFI8_9ROSI</name>
<protein>
    <submittedName>
        <fullName evidence="1">Uncharacterized protein</fullName>
    </submittedName>
</protein>
<reference evidence="1 2" key="1">
    <citation type="journal article" date="2024" name="G3 (Bethesda)">
        <title>Genome assembly of Hibiscus sabdariffa L. provides insights into metabolisms of medicinal natural products.</title>
        <authorList>
            <person name="Kim T."/>
        </authorList>
    </citation>
    <scope>NUCLEOTIDE SEQUENCE [LARGE SCALE GENOMIC DNA]</scope>
    <source>
        <strain evidence="1">TK-2024</strain>
        <tissue evidence="1">Old leaves</tissue>
    </source>
</reference>
<dbReference type="EMBL" id="JBBPBN010000022">
    <property type="protein sequence ID" value="KAK9011715.1"/>
    <property type="molecule type" value="Genomic_DNA"/>
</dbReference>
<evidence type="ECO:0000313" key="2">
    <source>
        <dbReference type="Proteomes" id="UP001396334"/>
    </source>
</evidence>
<gene>
    <name evidence="1" type="ORF">V6N11_039798</name>
</gene>
<organism evidence="1 2">
    <name type="scientific">Hibiscus sabdariffa</name>
    <name type="common">roselle</name>
    <dbReference type="NCBI Taxonomy" id="183260"/>
    <lineage>
        <taxon>Eukaryota</taxon>
        <taxon>Viridiplantae</taxon>
        <taxon>Streptophyta</taxon>
        <taxon>Embryophyta</taxon>
        <taxon>Tracheophyta</taxon>
        <taxon>Spermatophyta</taxon>
        <taxon>Magnoliopsida</taxon>
        <taxon>eudicotyledons</taxon>
        <taxon>Gunneridae</taxon>
        <taxon>Pentapetalae</taxon>
        <taxon>rosids</taxon>
        <taxon>malvids</taxon>
        <taxon>Malvales</taxon>
        <taxon>Malvaceae</taxon>
        <taxon>Malvoideae</taxon>
        <taxon>Hibiscus</taxon>
    </lineage>
</organism>
<sequence length="151" mass="16687">MEPNSIAGKSSLPQQITYPDAYGPWMHVPQRKPKGTGTSHVINKHPLDVKTTTTSSRYAALNSITMDELEVTRELAVISHAGKVVKEIANSNYIAFDYHLNPSSATLTIGGWDWSCLEQVLPIGVLHRIAAIPPPNASFGTDLPCWRWEHK</sequence>
<proteinExistence type="predicted"/>
<evidence type="ECO:0000313" key="1">
    <source>
        <dbReference type="EMBL" id="KAK9011715.1"/>
    </source>
</evidence>
<accession>A0ABR2RFI8</accession>